<dbReference type="CDD" id="cd01098">
    <property type="entry name" value="PAN_AP_plant"/>
    <property type="match status" value="1"/>
</dbReference>
<evidence type="ECO:0000256" key="10">
    <source>
        <dbReference type="ARBA" id="ARBA00023136"/>
    </source>
</evidence>
<dbReference type="Pfam" id="PF07714">
    <property type="entry name" value="PK_Tyr_Ser-Thr"/>
    <property type="match status" value="1"/>
</dbReference>
<dbReference type="FunFam" id="1.10.510.10:FF:000060">
    <property type="entry name" value="G-type lectin S-receptor-like serine/threonine-protein kinase"/>
    <property type="match status" value="1"/>
</dbReference>
<evidence type="ECO:0000259" key="21">
    <source>
        <dbReference type="PROSITE" id="PS50927"/>
    </source>
</evidence>
<keyword evidence="4" id="KW-0812">Transmembrane</keyword>
<dbReference type="PROSITE" id="PS50948">
    <property type="entry name" value="PAN"/>
    <property type="match status" value="1"/>
</dbReference>
<dbReference type="Gene3D" id="2.90.10.10">
    <property type="entry name" value="Bulb-type lectin domain"/>
    <property type="match status" value="1"/>
</dbReference>
<dbReference type="InterPro" id="IPR001480">
    <property type="entry name" value="Bulb-type_lectin_dom"/>
</dbReference>
<dbReference type="InterPro" id="IPR003609">
    <property type="entry name" value="Pan_app"/>
</dbReference>
<dbReference type="GO" id="GO:0005524">
    <property type="term" value="F:ATP binding"/>
    <property type="evidence" value="ECO:0007669"/>
    <property type="project" value="UniProtKB-UniRule"/>
</dbReference>
<evidence type="ECO:0000256" key="12">
    <source>
        <dbReference type="ARBA" id="ARBA00023180"/>
    </source>
</evidence>
<evidence type="ECO:0000256" key="18">
    <source>
        <dbReference type="SAM" id="SignalP"/>
    </source>
</evidence>
<dbReference type="Pfam" id="PF00954">
    <property type="entry name" value="S_locus_glycop"/>
    <property type="match status" value="1"/>
</dbReference>
<evidence type="ECO:0000256" key="15">
    <source>
        <dbReference type="PIRNR" id="PIRNR000641"/>
    </source>
</evidence>
<dbReference type="PROSITE" id="PS51257">
    <property type="entry name" value="PROKAR_LIPOPROTEIN"/>
    <property type="match status" value="1"/>
</dbReference>
<dbReference type="SUPFAM" id="SSF51110">
    <property type="entry name" value="alpha-D-mannose-specific plant lectins"/>
    <property type="match status" value="1"/>
</dbReference>
<comment type="caution">
    <text evidence="16">Lacks conserved residue(s) required for the propagation of feature annotation.</text>
</comment>
<sequence length="765" mass="85988">MKTADIPSVFSLCLLIWSSIFFTISCSTDAINAAESIKDGETLVSAGGTFELGFFSPENSSNRYVGIWYKNLSARTVVWVANRQDPIKTRLGVLKVIERGIMIILNNTNGTVWSSFALTSVQNPVAQLQESGNLVVREADDDHQHHDHKFVWQSFDFPCDTLLPGMKIGWNFVTGSETYLSSWKSHDDPARGAFTSRLDPTGYPQLLLKRGADVVHRIGPRSSREDTMSMFSVVMDENEVYYEVYNVYLPFVVRFTIDERGEARFWRWDDGASAWMLHLKLGADRCDEYGMCGVNGVCDVGKLPFCRCLDGFVPKDPEGWSKSDWSRGCIRRMYISCHGGRFLKYTGMKLPDAKSSWNNASMRLEECRAVCLQNCSCSAYAQLDVERGMGCLLWYGDLVDIRTLALGGQDIYIRMASSELGIYNGSSGEELEIPFFKLSTILEATNHFSIENKLGEGGFGSVYKGTLQGGKEIVVKRLSRNSLQGLDELKNEVLFIAKLQHRNLVNLVGFCNQREESMLIYEYMPNKSLDLILFDETKRNVLGWKERLHIINGIARGLMYLHQDSRLRIIHRDLKASNILLDSDMNPKISDFGLARSFARTEVVVKTRRVIGTYGYMSPEYVVDGLFSAKSDVYSFGVLVIEIISGKRNWGFSHHAHNLNLLGHAWTLYKEGRLLELVDACVGDPTSFSQVMRSIQIGLLCVQQNVEDRPSMCGVVAMLENEGVIPQAKQPGFFTARDVLAAQAPTSGDRENSINEVTISTFEPR</sequence>
<evidence type="ECO:0000256" key="1">
    <source>
        <dbReference type="ARBA" id="ARBA00004479"/>
    </source>
</evidence>
<dbReference type="CDD" id="cd14066">
    <property type="entry name" value="STKc_IRAK"/>
    <property type="match status" value="1"/>
</dbReference>
<dbReference type="PIRSF" id="PIRSF000641">
    <property type="entry name" value="SRK"/>
    <property type="match status" value="1"/>
</dbReference>
<dbReference type="GO" id="GO:0016020">
    <property type="term" value="C:membrane"/>
    <property type="evidence" value="ECO:0007669"/>
    <property type="project" value="UniProtKB-SubCell"/>
</dbReference>
<comment type="similarity">
    <text evidence="15">Belongs to the protein kinase superfamily. Ser/Thr protein kinase family.</text>
</comment>
<dbReference type="InterPro" id="IPR000719">
    <property type="entry name" value="Prot_kinase_dom"/>
</dbReference>
<dbReference type="SUPFAM" id="SSF56112">
    <property type="entry name" value="Protein kinase-like (PK-like)"/>
    <property type="match status" value="1"/>
</dbReference>
<reference evidence="23 24" key="1">
    <citation type="journal article" date="2021" name="Nat. Commun.">
        <title>Incipient diploidization of the medicinal plant Perilla within 10,000 years.</title>
        <authorList>
            <person name="Zhang Y."/>
            <person name="Shen Q."/>
            <person name="Leng L."/>
            <person name="Zhang D."/>
            <person name="Chen S."/>
            <person name="Shi Y."/>
            <person name="Ning Z."/>
            <person name="Chen S."/>
        </authorList>
    </citation>
    <scope>NUCLEOTIDE SEQUENCE [LARGE SCALE GENOMIC DNA]</scope>
    <source>
        <strain evidence="24">cv. PC099</strain>
    </source>
</reference>
<feature type="domain" description="EGF-like" evidence="20">
    <location>
        <begin position="282"/>
        <end position="318"/>
    </location>
</feature>
<protein>
    <recommendedName>
        <fullName evidence="15">Receptor-like serine/threonine-protein kinase</fullName>
        <ecNumber evidence="15">2.7.11.1</ecNumber>
    </recommendedName>
</protein>
<evidence type="ECO:0000256" key="7">
    <source>
        <dbReference type="ARBA" id="ARBA00022777"/>
    </source>
</evidence>
<evidence type="ECO:0000259" key="20">
    <source>
        <dbReference type="PROSITE" id="PS50026"/>
    </source>
</evidence>
<comment type="catalytic activity">
    <reaction evidence="14 15">
        <text>L-seryl-[protein] + ATP = O-phospho-L-seryl-[protein] + ADP + H(+)</text>
        <dbReference type="Rhea" id="RHEA:17989"/>
        <dbReference type="Rhea" id="RHEA-COMP:9863"/>
        <dbReference type="Rhea" id="RHEA-COMP:11604"/>
        <dbReference type="ChEBI" id="CHEBI:15378"/>
        <dbReference type="ChEBI" id="CHEBI:29999"/>
        <dbReference type="ChEBI" id="CHEBI:30616"/>
        <dbReference type="ChEBI" id="CHEBI:83421"/>
        <dbReference type="ChEBI" id="CHEBI:456216"/>
        <dbReference type="EC" id="2.7.11.1"/>
    </reaction>
</comment>
<comment type="catalytic activity">
    <reaction evidence="13 15">
        <text>L-threonyl-[protein] + ATP = O-phospho-L-threonyl-[protein] + ADP + H(+)</text>
        <dbReference type="Rhea" id="RHEA:46608"/>
        <dbReference type="Rhea" id="RHEA-COMP:11060"/>
        <dbReference type="Rhea" id="RHEA-COMP:11605"/>
        <dbReference type="ChEBI" id="CHEBI:15378"/>
        <dbReference type="ChEBI" id="CHEBI:30013"/>
        <dbReference type="ChEBI" id="CHEBI:30616"/>
        <dbReference type="ChEBI" id="CHEBI:61977"/>
        <dbReference type="ChEBI" id="CHEBI:456216"/>
        <dbReference type="EC" id="2.7.11.1"/>
    </reaction>
</comment>
<keyword evidence="12" id="KW-0325">Glycoprotein</keyword>
<dbReference type="FunFam" id="3.30.200.20:FF:000195">
    <property type="entry name" value="G-type lectin S-receptor-like serine/threonine-protein kinase"/>
    <property type="match status" value="1"/>
</dbReference>
<evidence type="ECO:0000313" key="23">
    <source>
        <dbReference type="EMBL" id="KAH6833436.1"/>
    </source>
</evidence>
<keyword evidence="2 15" id="KW-0723">Serine/threonine-protein kinase</keyword>
<evidence type="ECO:0000256" key="16">
    <source>
        <dbReference type="PROSITE-ProRule" id="PRU00076"/>
    </source>
</evidence>
<feature type="domain" description="Protein kinase" evidence="19">
    <location>
        <begin position="448"/>
        <end position="733"/>
    </location>
</feature>
<dbReference type="Pfam" id="PF08276">
    <property type="entry name" value="PAN_2"/>
    <property type="match status" value="1"/>
</dbReference>
<dbReference type="Gene3D" id="3.50.4.10">
    <property type="entry name" value="Hepatocyte Growth Factor"/>
    <property type="match status" value="1"/>
</dbReference>
<keyword evidence="16" id="KW-0245">EGF-like domain</keyword>
<dbReference type="InterPro" id="IPR000858">
    <property type="entry name" value="S_locus_glycoprot_dom"/>
</dbReference>
<feature type="binding site" evidence="17">
    <location>
        <position position="476"/>
    </location>
    <ligand>
        <name>ATP</name>
        <dbReference type="ChEBI" id="CHEBI:30616"/>
    </ligand>
</feature>
<evidence type="ECO:0000256" key="6">
    <source>
        <dbReference type="ARBA" id="ARBA00022741"/>
    </source>
</evidence>
<evidence type="ECO:0000256" key="5">
    <source>
        <dbReference type="ARBA" id="ARBA00022729"/>
    </source>
</evidence>
<gene>
    <name evidence="23" type="ORF">C2S53_012658</name>
</gene>
<evidence type="ECO:0000256" key="3">
    <source>
        <dbReference type="ARBA" id="ARBA00022679"/>
    </source>
</evidence>
<evidence type="ECO:0000256" key="17">
    <source>
        <dbReference type="PROSITE-ProRule" id="PRU10141"/>
    </source>
</evidence>
<dbReference type="Pfam" id="PF01453">
    <property type="entry name" value="B_lectin"/>
    <property type="match status" value="1"/>
</dbReference>
<dbReference type="PROSITE" id="PS50011">
    <property type="entry name" value="PROTEIN_KINASE_DOM"/>
    <property type="match status" value="1"/>
</dbReference>
<keyword evidence="9" id="KW-1133">Transmembrane helix</keyword>
<evidence type="ECO:0000256" key="9">
    <source>
        <dbReference type="ARBA" id="ARBA00022989"/>
    </source>
</evidence>
<comment type="subcellular location">
    <subcellularLocation>
        <location evidence="1">Membrane</location>
        <topology evidence="1">Single-pass type I membrane protein</topology>
    </subcellularLocation>
</comment>
<dbReference type="InterPro" id="IPR024171">
    <property type="entry name" value="SRK-like_kinase"/>
</dbReference>
<evidence type="ECO:0000256" key="8">
    <source>
        <dbReference type="ARBA" id="ARBA00022840"/>
    </source>
</evidence>
<evidence type="ECO:0000256" key="13">
    <source>
        <dbReference type="ARBA" id="ARBA00047899"/>
    </source>
</evidence>
<dbReference type="InterPro" id="IPR017441">
    <property type="entry name" value="Protein_kinase_ATP_BS"/>
</dbReference>
<dbReference type="GO" id="GO:0048544">
    <property type="term" value="P:recognition of pollen"/>
    <property type="evidence" value="ECO:0007669"/>
    <property type="project" value="InterPro"/>
</dbReference>
<dbReference type="Gene3D" id="3.30.200.20">
    <property type="entry name" value="Phosphorylase Kinase, domain 1"/>
    <property type="match status" value="1"/>
</dbReference>
<accession>A0AAD4JHD3</accession>
<feature type="domain" description="Apple" evidence="22">
    <location>
        <begin position="337"/>
        <end position="416"/>
    </location>
</feature>
<dbReference type="PANTHER" id="PTHR32444">
    <property type="entry name" value="BULB-TYPE LECTIN DOMAIN-CONTAINING PROTEIN"/>
    <property type="match status" value="1"/>
</dbReference>
<dbReference type="SMART" id="SM00473">
    <property type="entry name" value="PAN_AP"/>
    <property type="match status" value="1"/>
</dbReference>
<dbReference type="InterPro" id="IPR008271">
    <property type="entry name" value="Ser/Thr_kinase_AS"/>
</dbReference>
<dbReference type="Gene3D" id="1.10.510.10">
    <property type="entry name" value="Transferase(Phosphotransferase) domain 1"/>
    <property type="match status" value="1"/>
</dbReference>
<keyword evidence="3 15" id="KW-0808">Transferase</keyword>
<organism evidence="23 24">
    <name type="scientific">Perilla frutescens var. hirtella</name>
    <name type="common">Perilla citriodora</name>
    <name type="synonym">Perilla setoyensis</name>
    <dbReference type="NCBI Taxonomy" id="608512"/>
    <lineage>
        <taxon>Eukaryota</taxon>
        <taxon>Viridiplantae</taxon>
        <taxon>Streptophyta</taxon>
        <taxon>Embryophyta</taxon>
        <taxon>Tracheophyta</taxon>
        <taxon>Spermatophyta</taxon>
        <taxon>Magnoliopsida</taxon>
        <taxon>eudicotyledons</taxon>
        <taxon>Gunneridae</taxon>
        <taxon>Pentapetalae</taxon>
        <taxon>asterids</taxon>
        <taxon>lamiids</taxon>
        <taxon>Lamiales</taxon>
        <taxon>Lamiaceae</taxon>
        <taxon>Nepetoideae</taxon>
        <taxon>Elsholtzieae</taxon>
        <taxon>Perilla</taxon>
    </lineage>
</organism>
<keyword evidence="7 15" id="KW-0418">Kinase</keyword>
<dbReference type="PROSITE" id="PS00108">
    <property type="entry name" value="PROTEIN_KINASE_ST"/>
    <property type="match status" value="1"/>
</dbReference>
<proteinExistence type="inferred from homology"/>
<keyword evidence="10" id="KW-0472">Membrane</keyword>
<evidence type="ECO:0000259" key="19">
    <source>
        <dbReference type="PROSITE" id="PS50011"/>
    </source>
</evidence>
<evidence type="ECO:0000256" key="4">
    <source>
        <dbReference type="ARBA" id="ARBA00022692"/>
    </source>
</evidence>
<dbReference type="EC" id="2.7.11.1" evidence="15"/>
<dbReference type="Pfam" id="PF11883">
    <property type="entry name" value="DUF3403"/>
    <property type="match status" value="1"/>
</dbReference>
<dbReference type="InterPro" id="IPR001245">
    <property type="entry name" value="Ser-Thr/Tyr_kinase_cat_dom"/>
</dbReference>
<comment type="caution">
    <text evidence="23">The sequence shown here is derived from an EMBL/GenBank/DDBJ whole genome shotgun (WGS) entry which is preliminary data.</text>
</comment>
<evidence type="ECO:0000313" key="24">
    <source>
        <dbReference type="Proteomes" id="UP001190926"/>
    </source>
</evidence>
<dbReference type="PROSITE" id="PS50927">
    <property type="entry name" value="BULB_LECTIN"/>
    <property type="match status" value="1"/>
</dbReference>
<dbReference type="CDD" id="cd00028">
    <property type="entry name" value="B_lectin"/>
    <property type="match status" value="1"/>
</dbReference>
<dbReference type="SMART" id="SM00220">
    <property type="entry name" value="S_TKc"/>
    <property type="match status" value="1"/>
</dbReference>
<keyword evidence="5 18" id="KW-0732">Signal</keyword>
<keyword evidence="8 15" id="KW-0067">ATP-binding</keyword>
<evidence type="ECO:0000256" key="14">
    <source>
        <dbReference type="ARBA" id="ARBA00048679"/>
    </source>
</evidence>
<dbReference type="SMART" id="SM00108">
    <property type="entry name" value="B_lectin"/>
    <property type="match status" value="1"/>
</dbReference>
<feature type="signal peptide" evidence="18">
    <location>
        <begin position="1"/>
        <end position="30"/>
    </location>
</feature>
<dbReference type="InterPro" id="IPR036426">
    <property type="entry name" value="Bulb-type_lectin_dom_sf"/>
</dbReference>
<name>A0AAD4JHD3_PERFH</name>
<dbReference type="FunFam" id="2.90.10.10:FF:000004">
    <property type="entry name" value="G-type lectin S-receptor-like serine/threonine-protein kinase"/>
    <property type="match status" value="1"/>
</dbReference>
<dbReference type="EMBL" id="SDAM02000058">
    <property type="protein sequence ID" value="KAH6833436.1"/>
    <property type="molecule type" value="Genomic_DNA"/>
</dbReference>
<feature type="chain" id="PRO_5041947880" description="Receptor-like serine/threonine-protein kinase" evidence="18">
    <location>
        <begin position="31"/>
        <end position="765"/>
    </location>
</feature>
<dbReference type="InterPro" id="IPR011009">
    <property type="entry name" value="Kinase-like_dom_sf"/>
</dbReference>
<evidence type="ECO:0000256" key="11">
    <source>
        <dbReference type="ARBA" id="ARBA00023157"/>
    </source>
</evidence>
<dbReference type="InterPro" id="IPR021820">
    <property type="entry name" value="S-locus_recpt_kinase_C"/>
</dbReference>
<dbReference type="AlphaFoldDB" id="A0AAD4JHD3"/>
<dbReference type="GO" id="GO:0004674">
    <property type="term" value="F:protein serine/threonine kinase activity"/>
    <property type="evidence" value="ECO:0007669"/>
    <property type="project" value="UniProtKB-KW"/>
</dbReference>
<dbReference type="PANTHER" id="PTHR32444:SF183">
    <property type="entry name" value="APPLE DOMAIN-CONTAINING PROTEIN"/>
    <property type="match status" value="1"/>
</dbReference>
<keyword evidence="24" id="KW-1185">Reference proteome</keyword>
<dbReference type="PROSITE" id="PS50026">
    <property type="entry name" value="EGF_3"/>
    <property type="match status" value="1"/>
</dbReference>
<dbReference type="InterPro" id="IPR000742">
    <property type="entry name" value="EGF"/>
</dbReference>
<evidence type="ECO:0000256" key="2">
    <source>
        <dbReference type="ARBA" id="ARBA00022527"/>
    </source>
</evidence>
<keyword evidence="11" id="KW-1015">Disulfide bond</keyword>
<dbReference type="Proteomes" id="UP001190926">
    <property type="component" value="Unassembled WGS sequence"/>
</dbReference>
<dbReference type="PROSITE" id="PS00107">
    <property type="entry name" value="PROTEIN_KINASE_ATP"/>
    <property type="match status" value="1"/>
</dbReference>
<feature type="domain" description="Bulb-type lectin" evidence="21">
    <location>
        <begin position="28"/>
        <end position="149"/>
    </location>
</feature>
<keyword evidence="6 15" id="KW-0547">Nucleotide-binding</keyword>
<evidence type="ECO:0000259" key="22">
    <source>
        <dbReference type="PROSITE" id="PS50948"/>
    </source>
</evidence>